<keyword evidence="1" id="KW-0732">Signal</keyword>
<dbReference type="Proteomes" id="UP000198748">
    <property type="component" value="Unassembled WGS sequence"/>
</dbReference>
<sequence>MKPIFTHARLSAGLAILWLFIFTLFSQFATAQTTVTYTTETLPAANIPQNAASVIYALKVVVRSESPVVITSFSINTSGNYTRSDVSAFYLLHGPDASVANAQRAGEILRPGGGGETLSWQSGEGVNKSITLDANSTNYFFVQATITQAATGGRTIGISGLGNALSAVYYSPGPDPDPVTVDNQSDQSGLQTILAPSVTYSTGPVSAASVAAGTAGHLVYILKVEGGNAGTAMFNHVSVRTTGTYTESDIDVFSIATNTSPSMNGATSLTFDEHLTGAGETLDFIVPVQSIPANETRYYLITAKPSYDASDGKTFGINGDANALNIGYLNNPTITNNQTDAAALQTIIGPPIAISTIRRPAGNALRGAEHHVLYVFQVTTSPYADVAIDKIALRTTGTYTDTDISLFRLFRSSVSTMDPGSIETATLGSPVTGNGELISFSDVQILRKGTTTFFGVVADVAPNATPGRTFGVDGANNDFALTFNPNTRIPSLLDNQTDVSGTQTIIARAVTFSTVPLAPKNVLQGAALHPVYVLEVKNGDAQVLATTVTIKTTGNYSASDIASFRLLRGNSASMALSTVEEASYPIPATGAGETLTFSMPYSVGPNATKYYGLMANVSSDATTGRTFGVDGSANAMDIDFATPGTILTKINNQTNVAGLQTIGVSGVTYSTEPLPAGTVALGAVDQPVYTLKVTVNGDAGATLTSLETATGGTYQAGDVTSFNLYQSDTPTLDNGAENGRILGAPIATINASSGAGETLRFDTRPISLPAAGDTYLIVTANIAASVTGIKTVHIDGYYSPTTLEFSGAAPSPVTNNQSNAAGVQTIDTGMPVTLVSFNAKSEDNARQLTWETSMEKDNDYFEIQRSTDAKDFAAIGRIKGTAGGFETHHYHYTDGDALAASTIYYRLKMVDLDQTFAYSRIASVQMRGLNKALVYPNPSSEILHLNVADWASVSMVRLIDLHGKIVYQSDKVPAKTIALKGFPAGAYVVSITDQSGSTTSQRILLAR</sequence>
<dbReference type="Pfam" id="PF18962">
    <property type="entry name" value="Por_Secre_tail"/>
    <property type="match status" value="1"/>
</dbReference>
<dbReference type="Gene3D" id="2.60.40.10">
    <property type="entry name" value="Immunoglobulins"/>
    <property type="match status" value="1"/>
</dbReference>
<evidence type="ECO:0000259" key="2">
    <source>
        <dbReference type="Pfam" id="PF18962"/>
    </source>
</evidence>
<dbReference type="STRING" id="659014.SAMN04487996_11624"/>
<dbReference type="NCBIfam" id="TIGR04183">
    <property type="entry name" value="Por_Secre_tail"/>
    <property type="match status" value="1"/>
</dbReference>
<evidence type="ECO:0000313" key="4">
    <source>
        <dbReference type="Proteomes" id="UP000198748"/>
    </source>
</evidence>
<feature type="domain" description="Secretion system C-terminal sorting" evidence="2">
    <location>
        <begin position="934"/>
        <end position="1003"/>
    </location>
</feature>
<name>A0A1G7S738_9BACT</name>
<dbReference type="EMBL" id="FNAN01000016">
    <property type="protein sequence ID" value="SDG18845.1"/>
    <property type="molecule type" value="Genomic_DNA"/>
</dbReference>
<dbReference type="RefSeq" id="WP_090155519.1">
    <property type="nucleotide sequence ID" value="NZ_FNAN01000016.1"/>
</dbReference>
<gene>
    <name evidence="3" type="ORF">SAMN04487996_11624</name>
</gene>
<keyword evidence="4" id="KW-1185">Reference proteome</keyword>
<dbReference type="InterPro" id="IPR026444">
    <property type="entry name" value="Secre_tail"/>
</dbReference>
<feature type="signal peptide" evidence="1">
    <location>
        <begin position="1"/>
        <end position="31"/>
    </location>
</feature>
<protein>
    <submittedName>
        <fullName evidence="3">Por secretion system C-terminal sorting domain-containing protein</fullName>
    </submittedName>
</protein>
<proteinExistence type="predicted"/>
<organism evidence="3 4">
    <name type="scientific">Dyadobacter soli</name>
    <dbReference type="NCBI Taxonomy" id="659014"/>
    <lineage>
        <taxon>Bacteria</taxon>
        <taxon>Pseudomonadati</taxon>
        <taxon>Bacteroidota</taxon>
        <taxon>Cytophagia</taxon>
        <taxon>Cytophagales</taxon>
        <taxon>Spirosomataceae</taxon>
        <taxon>Dyadobacter</taxon>
    </lineage>
</organism>
<reference evidence="4" key="1">
    <citation type="submission" date="2016-10" db="EMBL/GenBank/DDBJ databases">
        <authorList>
            <person name="Varghese N."/>
            <person name="Submissions S."/>
        </authorList>
    </citation>
    <scope>NUCLEOTIDE SEQUENCE [LARGE SCALE GENOMIC DNA]</scope>
    <source>
        <strain evidence="4">DSM 25329</strain>
    </source>
</reference>
<dbReference type="OrthoDB" id="938768at2"/>
<evidence type="ECO:0000256" key="1">
    <source>
        <dbReference type="SAM" id="SignalP"/>
    </source>
</evidence>
<evidence type="ECO:0000313" key="3">
    <source>
        <dbReference type="EMBL" id="SDG18845.1"/>
    </source>
</evidence>
<dbReference type="AlphaFoldDB" id="A0A1G7S738"/>
<dbReference type="InterPro" id="IPR013783">
    <property type="entry name" value="Ig-like_fold"/>
</dbReference>
<accession>A0A1G7S738</accession>
<feature type="chain" id="PRO_5011512115" evidence="1">
    <location>
        <begin position="32"/>
        <end position="1007"/>
    </location>
</feature>